<proteinExistence type="inferred from homology"/>
<dbReference type="CDD" id="cd05304">
    <property type="entry name" value="Rubrum_tdh"/>
    <property type="match status" value="1"/>
</dbReference>
<reference evidence="14 15" key="2">
    <citation type="submission" date="2016-03" db="EMBL/GenBank/DDBJ databases">
        <title>New uncultured bacterium of the family Gallionellaceae from acid mine drainage: description and reconstruction of genome based on metagenomic analysis of microbial community.</title>
        <authorList>
            <person name="Kadnikov V."/>
            <person name="Ivasenko D."/>
            <person name="Beletsky A."/>
            <person name="Mardanov A."/>
            <person name="Danilova E."/>
            <person name="Pimenov N."/>
            <person name="Karnachuk O."/>
            <person name="Ravin N."/>
        </authorList>
    </citation>
    <scope>NUCLEOTIDE SEQUENCE [LARGE SCALE GENOMIC DNA]</scope>
    <source>
        <strain evidence="14">ShG14-8</strain>
    </source>
</reference>
<evidence type="ECO:0000259" key="12">
    <source>
        <dbReference type="SMART" id="SM01002"/>
    </source>
</evidence>
<dbReference type="SUPFAM" id="SSF52283">
    <property type="entry name" value="Formate/glycerate dehydrogenase catalytic domain-like"/>
    <property type="match status" value="1"/>
</dbReference>
<dbReference type="SMART" id="SM01003">
    <property type="entry name" value="AlaDh_PNT_N"/>
    <property type="match status" value="1"/>
</dbReference>
<dbReference type="EC" id="7.1.1.1" evidence="3"/>
<evidence type="ECO:0000313" key="15">
    <source>
        <dbReference type="Proteomes" id="UP000070578"/>
    </source>
</evidence>
<dbReference type="EMBL" id="LSLI01000047">
    <property type="protein sequence ID" value="KXS31989.1"/>
    <property type="molecule type" value="Genomic_DNA"/>
</dbReference>
<comment type="function">
    <text evidence="1">The transhydrogenation between NADH and NADP is coupled to respiration and ATP hydrolysis and functions as a proton pump across the membrane.</text>
</comment>
<dbReference type="PROSITE" id="PS00837">
    <property type="entry name" value="ALADH_PNT_2"/>
    <property type="match status" value="1"/>
</dbReference>
<dbReference type="InterPro" id="IPR008143">
    <property type="entry name" value="Ala_DH/PNT_CS2"/>
</dbReference>
<dbReference type="PANTHER" id="PTHR10160:SF19">
    <property type="entry name" value="PROTON-TRANSLOCATING NAD(P)(+) TRANSHYDROGENASE"/>
    <property type="match status" value="1"/>
</dbReference>
<dbReference type="GO" id="GO:0006740">
    <property type="term" value="P:NADPH regeneration"/>
    <property type="evidence" value="ECO:0007669"/>
    <property type="project" value="TreeGrafter"/>
</dbReference>
<dbReference type="GO" id="GO:0016491">
    <property type="term" value="F:oxidoreductase activity"/>
    <property type="evidence" value="ECO:0007669"/>
    <property type="project" value="InterPro"/>
</dbReference>
<dbReference type="SMART" id="SM01002">
    <property type="entry name" value="AlaDh_PNT_C"/>
    <property type="match status" value="1"/>
</dbReference>
<dbReference type="SUPFAM" id="SSF51735">
    <property type="entry name" value="NAD(P)-binding Rossmann-fold domains"/>
    <property type="match status" value="1"/>
</dbReference>
<gene>
    <name evidence="14" type="ORF">AWT59_1901</name>
</gene>
<evidence type="ECO:0000256" key="6">
    <source>
        <dbReference type="ARBA" id="ARBA00022967"/>
    </source>
</evidence>
<evidence type="ECO:0000256" key="4">
    <source>
        <dbReference type="ARBA" id="ARBA00022741"/>
    </source>
</evidence>
<evidence type="ECO:0000256" key="9">
    <source>
        <dbReference type="ARBA" id="ARBA00071353"/>
    </source>
</evidence>
<dbReference type="InterPro" id="IPR007698">
    <property type="entry name" value="AlaDH/PNT_NAD(H)-bd"/>
</dbReference>
<evidence type="ECO:0000256" key="3">
    <source>
        <dbReference type="ARBA" id="ARBA00012943"/>
    </source>
</evidence>
<evidence type="ECO:0000256" key="10">
    <source>
        <dbReference type="ARBA" id="ARBA00076996"/>
    </source>
</evidence>
<dbReference type="Proteomes" id="UP000070578">
    <property type="component" value="Unassembled WGS sequence"/>
</dbReference>
<feature type="domain" description="Alanine dehydrogenase/pyridine nucleotide transhydrogenase N-terminal" evidence="13">
    <location>
        <begin position="4"/>
        <end position="137"/>
    </location>
</feature>
<evidence type="ECO:0000256" key="8">
    <source>
        <dbReference type="ARBA" id="ARBA00048202"/>
    </source>
</evidence>
<evidence type="ECO:0000313" key="14">
    <source>
        <dbReference type="EMBL" id="KXS31989.1"/>
    </source>
</evidence>
<dbReference type="Gene3D" id="3.40.50.720">
    <property type="entry name" value="NAD(P)-binding Rossmann-like Domain"/>
    <property type="match status" value="2"/>
</dbReference>
<comment type="similarity">
    <text evidence="2">Belongs to the AlaDH/PNT family.</text>
</comment>
<keyword evidence="6" id="KW-1278">Translocase</keyword>
<dbReference type="Pfam" id="PF01262">
    <property type="entry name" value="AlaDh_PNT_C"/>
    <property type="match status" value="1"/>
</dbReference>
<keyword evidence="5" id="KW-0521">NADP</keyword>
<evidence type="ECO:0000256" key="1">
    <source>
        <dbReference type="ARBA" id="ARBA00003943"/>
    </source>
</evidence>
<dbReference type="FunFam" id="3.40.50.720:FF:000188">
    <property type="entry name" value="NAD(P) transhydrogenase alpha subunit 1"/>
    <property type="match status" value="1"/>
</dbReference>
<dbReference type="Pfam" id="PF05222">
    <property type="entry name" value="AlaDh_PNT_N"/>
    <property type="match status" value="1"/>
</dbReference>
<evidence type="ECO:0000256" key="2">
    <source>
        <dbReference type="ARBA" id="ARBA00005689"/>
    </source>
</evidence>
<dbReference type="GO" id="GO:0050661">
    <property type="term" value="F:NADP binding"/>
    <property type="evidence" value="ECO:0007669"/>
    <property type="project" value="TreeGrafter"/>
</dbReference>
<evidence type="ECO:0000256" key="11">
    <source>
        <dbReference type="ARBA" id="ARBA00084087"/>
    </source>
</evidence>
<evidence type="ECO:0000256" key="7">
    <source>
        <dbReference type="ARBA" id="ARBA00023027"/>
    </source>
</evidence>
<dbReference type="PATRIC" id="fig|1796491.3.peg.2074"/>
<name>A0A139BSQ8_9PROT</name>
<dbReference type="InterPro" id="IPR036291">
    <property type="entry name" value="NAD(P)-bd_dom_sf"/>
</dbReference>
<dbReference type="InterPro" id="IPR007886">
    <property type="entry name" value="AlaDH/PNT_N"/>
</dbReference>
<evidence type="ECO:0000256" key="5">
    <source>
        <dbReference type="ARBA" id="ARBA00022857"/>
    </source>
</evidence>
<dbReference type="GO" id="GO:0008750">
    <property type="term" value="F:proton-translocating NAD(P)+ transhydrogenase activity"/>
    <property type="evidence" value="ECO:0007669"/>
    <property type="project" value="UniProtKB-EC"/>
</dbReference>
<dbReference type="NCBIfam" id="NF006942">
    <property type="entry name" value="PRK09424.1"/>
    <property type="match status" value="1"/>
</dbReference>
<dbReference type="GO" id="GO:0005886">
    <property type="term" value="C:plasma membrane"/>
    <property type="evidence" value="ECO:0007669"/>
    <property type="project" value="TreeGrafter"/>
</dbReference>
<keyword evidence="7" id="KW-0520">NAD</keyword>
<evidence type="ECO:0000259" key="13">
    <source>
        <dbReference type="SMART" id="SM01003"/>
    </source>
</evidence>
<comment type="caution">
    <text evidence="14">The sequence shown here is derived from an EMBL/GenBank/DDBJ whole genome shotgun (WGS) entry which is preliminary data.</text>
</comment>
<keyword evidence="4" id="KW-0547">Nucleotide-binding</keyword>
<reference evidence="14 15" key="1">
    <citation type="submission" date="2016-02" db="EMBL/GenBank/DDBJ databases">
        <authorList>
            <person name="Wen L."/>
            <person name="He K."/>
            <person name="Yang H."/>
        </authorList>
    </citation>
    <scope>NUCLEOTIDE SEQUENCE [LARGE SCALE GENOMIC DNA]</scope>
    <source>
        <strain evidence="14">ShG14-8</strain>
    </source>
</reference>
<dbReference type="AlphaFoldDB" id="A0A139BSQ8"/>
<organism evidence="14 15">
    <name type="scientific">Candidatus Gallionella acididurans</name>
    <dbReference type="NCBI Taxonomy" id="1796491"/>
    <lineage>
        <taxon>Bacteria</taxon>
        <taxon>Pseudomonadati</taxon>
        <taxon>Pseudomonadota</taxon>
        <taxon>Betaproteobacteria</taxon>
        <taxon>Nitrosomonadales</taxon>
        <taxon>Gallionellaceae</taxon>
        <taxon>Gallionella</taxon>
    </lineage>
</organism>
<protein>
    <recommendedName>
        <fullName evidence="9">NAD(P) transhydrogenase subunit alpha part 1</fullName>
        <ecNumber evidence="3">7.1.1.1</ecNumber>
    </recommendedName>
    <alternativeName>
        <fullName evidence="11">Nicotinamide nucleotide transhydrogenase subunit alpha 1</fullName>
    </alternativeName>
    <alternativeName>
        <fullName evidence="10">Pyridine nucleotide transhydrogenase subunit alpha 1</fullName>
    </alternativeName>
</protein>
<accession>A0A139BSQ8</accession>
<dbReference type="PANTHER" id="PTHR10160">
    <property type="entry name" value="NAD(P) TRANSHYDROGENASE"/>
    <property type="match status" value="1"/>
</dbReference>
<sequence length="372" mass="38843">MRIGIPAETRAGETRVAATPETVKKMLASGHTVMVQNGAGAGAHIPDAEFLAAGAAMTDAAGLYAQSQIMLKVKAPTADELAKMPRGMVLIGLLAPHQPEQVAAYTQHGITAFAMEKLPRTSRAQAMDVLSSQANIAGYKAVIVGANLYQRFMPMLMTAAGTVKAARVLILGVGVAGLQAIATAKRLGAVVEASDVRPAAKEQVESLGAKFIDVPFETDEEREIAKGVGGYARPMPASWMQRQAILVAERAKQADIIITTALIPGRPAPVLLHEDTVKLMKPGSVVVDMAVEAGGNCPLSELGKTVVKHGVSIVGEANLPGLVATDASAFYARNLLNFVSLLCDKTGAMNINMEDDIIAGTLLCKDGLATAK</sequence>
<comment type="catalytic activity">
    <reaction evidence="8">
        <text>NAD(+) + NADPH + H(+)(in) = NADH + NADP(+) + H(+)(out)</text>
        <dbReference type="Rhea" id="RHEA:47992"/>
        <dbReference type="ChEBI" id="CHEBI:15378"/>
        <dbReference type="ChEBI" id="CHEBI:57540"/>
        <dbReference type="ChEBI" id="CHEBI:57783"/>
        <dbReference type="ChEBI" id="CHEBI:57945"/>
        <dbReference type="ChEBI" id="CHEBI:58349"/>
        <dbReference type="EC" id="7.1.1.1"/>
    </reaction>
</comment>
<feature type="domain" description="Alanine dehydrogenase/pyridine nucleotide transhydrogenase NAD(H)-binding" evidence="12">
    <location>
        <begin position="146"/>
        <end position="315"/>
    </location>
</feature>